<accession>A0AAF0R215</accession>
<proteinExistence type="predicted"/>
<keyword evidence="2" id="KW-1185">Reference proteome</keyword>
<evidence type="ECO:0000313" key="1">
    <source>
        <dbReference type="EMBL" id="WMV32658.1"/>
    </source>
</evidence>
<dbReference type="PANTHER" id="PTHR46148">
    <property type="entry name" value="CHROMO DOMAIN-CONTAINING PROTEIN"/>
    <property type="match status" value="1"/>
</dbReference>
<dbReference type="EMBL" id="CP133617">
    <property type="protein sequence ID" value="WMV32658.1"/>
    <property type="molecule type" value="Genomic_DNA"/>
</dbReference>
<dbReference type="Proteomes" id="UP001234989">
    <property type="component" value="Chromosome 6"/>
</dbReference>
<organism evidence="1 2">
    <name type="scientific">Solanum verrucosum</name>
    <dbReference type="NCBI Taxonomy" id="315347"/>
    <lineage>
        <taxon>Eukaryota</taxon>
        <taxon>Viridiplantae</taxon>
        <taxon>Streptophyta</taxon>
        <taxon>Embryophyta</taxon>
        <taxon>Tracheophyta</taxon>
        <taxon>Spermatophyta</taxon>
        <taxon>Magnoliopsida</taxon>
        <taxon>eudicotyledons</taxon>
        <taxon>Gunneridae</taxon>
        <taxon>Pentapetalae</taxon>
        <taxon>asterids</taxon>
        <taxon>lamiids</taxon>
        <taxon>Solanales</taxon>
        <taxon>Solanaceae</taxon>
        <taxon>Solanoideae</taxon>
        <taxon>Solaneae</taxon>
        <taxon>Solanum</taxon>
    </lineage>
</organism>
<evidence type="ECO:0008006" key="3">
    <source>
        <dbReference type="Google" id="ProtNLM"/>
    </source>
</evidence>
<name>A0AAF0R215_SOLVR</name>
<evidence type="ECO:0000313" key="2">
    <source>
        <dbReference type="Proteomes" id="UP001234989"/>
    </source>
</evidence>
<protein>
    <recommendedName>
        <fullName evidence="3">Reverse transcriptase domain-containing protein</fullName>
    </recommendedName>
</protein>
<sequence length="183" mass="21626">MEPPRFDGIVGEKAYGVDKEWWRPVFARRPVGSPTMGWEQFIETFLERYYRSLVGLFDFLVLRPCGKDFLQEALDSVWVIQDRLRSSQTMHKSYADCRCRPSGFGALPPTFSVVHLIFHVSMFHQYVPDESHVLQYDLVELDDRFNFVDDLIAIQGRDVRQLLLRAILVVEVHLRYRRIWEDT</sequence>
<dbReference type="PANTHER" id="PTHR46148:SF60">
    <property type="entry name" value="CHROMO DOMAIN-CONTAINING PROTEIN"/>
    <property type="match status" value="1"/>
</dbReference>
<gene>
    <name evidence="1" type="ORF">MTR67_026043</name>
</gene>
<reference evidence="1" key="1">
    <citation type="submission" date="2023-08" db="EMBL/GenBank/DDBJ databases">
        <title>A de novo genome assembly of Solanum verrucosum Schlechtendal, a Mexican diploid species geographically isolated from the other diploid A-genome species in potato relatives.</title>
        <authorList>
            <person name="Hosaka K."/>
        </authorList>
    </citation>
    <scope>NUCLEOTIDE SEQUENCE</scope>
    <source>
        <tissue evidence="1">Young leaves</tissue>
    </source>
</reference>
<dbReference type="AlphaFoldDB" id="A0AAF0R215"/>